<name>Q9XFV8_9CHLO</name>
<sequence>MNFLPGVFGGSSTQSAKPGEGASLLSDWNSYSQGGDVEAPGGGGSGGAARRRQRPRCSRMSTPQGPTPRTSSRRPSPQSEPVPRQTCPTLRLSAYRQHNSLHTSSASWQQAAFSLRCHSQSSSPLSFWRHPSLQCHSRLVVCV</sequence>
<dbReference type="AlphaFoldDB" id="Q9XFV8"/>
<feature type="region of interest" description="Disordered" evidence="1">
    <location>
        <begin position="1"/>
        <end position="86"/>
    </location>
</feature>
<reference evidence="2" key="1">
    <citation type="submission" date="1999-05" db="EMBL/GenBank/DDBJ databases">
        <title>Isolation of several anti-stress genes from halotolerant green alga Chlamydomonas by a simple functional expression screening in E.coli.</title>
        <authorList>
            <person name="Miyasaka H."/>
            <person name="Kanaboshi H."/>
            <person name="Ikeda K."/>
        </authorList>
    </citation>
    <scope>NUCLEOTIDE SEQUENCE</scope>
    <source>
        <strain evidence="2">HS-5</strain>
    </source>
</reference>
<feature type="compositionally biased region" description="Low complexity" evidence="1">
    <location>
        <begin position="58"/>
        <end position="85"/>
    </location>
</feature>
<proteinExistence type="evidence at transcript level"/>
<evidence type="ECO:0000256" key="1">
    <source>
        <dbReference type="SAM" id="MobiDB-lite"/>
    </source>
</evidence>
<protein>
    <submittedName>
        <fullName evidence="2">Uncharacterized protein</fullName>
    </submittedName>
</protein>
<evidence type="ECO:0000313" key="2">
    <source>
        <dbReference type="EMBL" id="BAA78605.1"/>
    </source>
</evidence>
<dbReference type="EMBL" id="AU066557">
    <property type="protein sequence ID" value="BAA78605.1"/>
    <property type="molecule type" value="mRNA"/>
</dbReference>
<accession>Q9XFV8</accession>
<organism evidence="2">
    <name type="scientific">Chlamydomonas sp. HS-5</name>
    <dbReference type="NCBI Taxonomy" id="108458"/>
    <lineage>
        <taxon>Eukaryota</taxon>
        <taxon>Viridiplantae</taxon>
        <taxon>Chlorophyta</taxon>
        <taxon>core chlorophytes</taxon>
        <taxon>Chlorophyceae</taxon>
        <taxon>CS clade</taxon>
        <taxon>Chlamydomonadales</taxon>
        <taxon>Chlamydomonadaceae</taxon>
        <taxon>Chlamydomonas</taxon>
    </lineage>
</organism>